<accession>A0AAE0Y314</accession>
<reference evidence="1" key="1">
    <citation type="journal article" date="2023" name="G3 (Bethesda)">
        <title>A reference genome for the long-term kleptoplast-retaining sea slug Elysia crispata morphotype clarki.</title>
        <authorList>
            <person name="Eastman K.E."/>
            <person name="Pendleton A.L."/>
            <person name="Shaikh M.A."/>
            <person name="Suttiyut T."/>
            <person name="Ogas R."/>
            <person name="Tomko P."/>
            <person name="Gavelis G."/>
            <person name="Widhalm J.R."/>
            <person name="Wisecaver J.H."/>
        </authorList>
    </citation>
    <scope>NUCLEOTIDE SEQUENCE</scope>
    <source>
        <strain evidence="1">ECLA1</strain>
    </source>
</reference>
<sequence length="193" mass="21283">MPKALETEKLARTSGRLVFGLLCQSHVPSSFPLHSFVCLAWAWEKLASARRVYGLSLVILPEPQFTISHSTRQARRRRDFISISEDLRPVLCMQALLQLAALSQSLDLYSSLSLLLFGVCKVGGCHAVRTVRPYSVPQLNKLVRILMVWTMAQTGNTVGSVRYCASKMSPVHLSHIPFSPGVPGYCVTPSTGL</sequence>
<dbReference type="Proteomes" id="UP001283361">
    <property type="component" value="Unassembled WGS sequence"/>
</dbReference>
<keyword evidence="2" id="KW-1185">Reference proteome</keyword>
<evidence type="ECO:0000313" key="1">
    <source>
        <dbReference type="EMBL" id="KAK3730241.1"/>
    </source>
</evidence>
<protein>
    <submittedName>
        <fullName evidence="1">Uncharacterized protein</fullName>
    </submittedName>
</protein>
<evidence type="ECO:0000313" key="2">
    <source>
        <dbReference type="Proteomes" id="UP001283361"/>
    </source>
</evidence>
<gene>
    <name evidence="1" type="ORF">RRG08_034986</name>
</gene>
<dbReference type="EMBL" id="JAWDGP010007087">
    <property type="protein sequence ID" value="KAK3730241.1"/>
    <property type="molecule type" value="Genomic_DNA"/>
</dbReference>
<name>A0AAE0Y314_9GAST</name>
<comment type="caution">
    <text evidence="1">The sequence shown here is derived from an EMBL/GenBank/DDBJ whole genome shotgun (WGS) entry which is preliminary data.</text>
</comment>
<dbReference type="AlphaFoldDB" id="A0AAE0Y314"/>
<proteinExistence type="predicted"/>
<organism evidence="1 2">
    <name type="scientific">Elysia crispata</name>
    <name type="common">lettuce slug</name>
    <dbReference type="NCBI Taxonomy" id="231223"/>
    <lineage>
        <taxon>Eukaryota</taxon>
        <taxon>Metazoa</taxon>
        <taxon>Spiralia</taxon>
        <taxon>Lophotrochozoa</taxon>
        <taxon>Mollusca</taxon>
        <taxon>Gastropoda</taxon>
        <taxon>Heterobranchia</taxon>
        <taxon>Euthyneura</taxon>
        <taxon>Panpulmonata</taxon>
        <taxon>Sacoglossa</taxon>
        <taxon>Placobranchoidea</taxon>
        <taxon>Plakobranchidae</taxon>
        <taxon>Elysia</taxon>
    </lineage>
</organism>